<evidence type="ECO:0000313" key="1">
    <source>
        <dbReference type="EMBL" id="ACO61688.1"/>
    </source>
</evidence>
<accession>C1E174</accession>
<proteinExistence type="predicted"/>
<dbReference type="RefSeq" id="XP_002500430.1">
    <property type="nucleotide sequence ID" value="XM_002500384.1"/>
</dbReference>
<gene>
    <name evidence="1" type="ORF">MICPUN_107886</name>
</gene>
<keyword evidence="2" id="KW-1185">Reference proteome</keyword>
<organism evidence="1 2">
    <name type="scientific">Micromonas commoda (strain RCC299 / NOUM17 / CCMP2709)</name>
    <name type="common">Picoplanktonic green alga</name>
    <dbReference type="NCBI Taxonomy" id="296587"/>
    <lineage>
        <taxon>Eukaryota</taxon>
        <taxon>Viridiplantae</taxon>
        <taxon>Chlorophyta</taxon>
        <taxon>Mamiellophyceae</taxon>
        <taxon>Mamiellales</taxon>
        <taxon>Mamiellaceae</taxon>
        <taxon>Micromonas</taxon>
    </lineage>
</organism>
<reference evidence="1 2" key="1">
    <citation type="journal article" date="2009" name="Science">
        <title>Green evolution and dynamic adaptations revealed by genomes of the marine picoeukaryotes Micromonas.</title>
        <authorList>
            <person name="Worden A.Z."/>
            <person name="Lee J.H."/>
            <person name="Mock T."/>
            <person name="Rouze P."/>
            <person name="Simmons M.P."/>
            <person name="Aerts A.L."/>
            <person name="Allen A.E."/>
            <person name="Cuvelier M.L."/>
            <person name="Derelle E."/>
            <person name="Everett M.V."/>
            <person name="Foulon E."/>
            <person name="Grimwood J."/>
            <person name="Gundlach H."/>
            <person name="Henrissat B."/>
            <person name="Napoli C."/>
            <person name="McDonald S.M."/>
            <person name="Parker M.S."/>
            <person name="Rombauts S."/>
            <person name="Salamov A."/>
            <person name="Von Dassow P."/>
            <person name="Badger J.H."/>
            <person name="Coutinho P.M."/>
            <person name="Demir E."/>
            <person name="Dubchak I."/>
            <person name="Gentemann C."/>
            <person name="Eikrem W."/>
            <person name="Gready J.E."/>
            <person name="John U."/>
            <person name="Lanier W."/>
            <person name="Lindquist E.A."/>
            <person name="Lucas S."/>
            <person name="Mayer K.F."/>
            <person name="Moreau H."/>
            <person name="Not F."/>
            <person name="Otillar R."/>
            <person name="Panaud O."/>
            <person name="Pangilinan J."/>
            <person name="Paulsen I."/>
            <person name="Piegu B."/>
            <person name="Poliakov A."/>
            <person name="Robbens S."/>
            <person name="Schmutz J."/>
            <person name="Toulza E."/>
            <person name="Wyss T."/>
            <person name="Zelensky A."/>
            <person name="Zhou K."/>
            <person name="Armbrust E.V."/>
            <person name="Bhattacharya D."/>
            <person name="Goodenough U.W."/>
            <person name="Van de Peer Y."/>
            <person name="Grigoriev I.V."/>
        </authorList>
    </citation>
    <scope>NUCLEOTIDE SEQUENCE [LARGE SCALE GENOMIC DNA]</scope>
    <source>
        <strain evidence="2">RCC299 / NOUM17</strain>
    </source>
</reference>
<dbReference type="KEGG" id="mis:MICPUN_107886"/>
<dbReference type="EMBL" id="CP001324">
    <property type="protein sequence ID" value="ACO61688.1"/>
    <property type="molecule type" value="Genomic_DNA"/>
</dbReference>
<dbReference type="GeneID" id="8242053"/>
<name>C1E174_MICCC</name>
<evidence type="ECO:0000313" key="2">
    <source>
        <dbReference type="Proteomes" id="UP000002009"/>
    </source>
</evidence>
<dbReference type="InParanoid" id="C1E174"/>
<sequence length="295" mass="34937">MWRRMAWEKFGREWFDACETDESILYYEHPQPNHDKWYLRLRDRETVVQDNGMYEITTITEYGHEAEEYRASKKMPAGATECEWAGRKYKLHNYSPPPICVDSTKEISFKLHLKCIWDVVEAAWNMMCDEVDVPSYADVRRFFYRPGQIMSMSEPECWYDDEDGEPNDRKYDRETTIQAAKEFCGNLLGLMMKHFEGADHVLRKCDWPEGEDWTDMRKEEYSEAFKEVVDKQCEVRDGRSWSLIPLLHDKRTRVVDMLVDRIGGFRYKEGIVRTLKVLDGFKMIDGVVTNTSIHG</sequence>
<dbReference type="AlphaFoldDB" id="C1E174"/>
<protein>
    <submittedName>
        <fullName evidence="1">Uncharacterized protein</fullName>
    </submittedName>
</protein>
<dbReference type="Proteomes" id="UP000002009">
    <property type="component" value="Chromosome 3"/>
</dbReference>